<accession>A0ABZ0L2Z5</accession>
<evidence type="ECO:0000313" key="2">
    <source>
        <dbReference type="Proteomes" id="UP001303902"/>
    </source>
</evidence>
<keyword evidence="2" id="KW-1185">Reference proteome</keyword>
<evidence type="ECO:0000313" key="1">
    <source>
        <dbReference type="EMBL" id="WOV86976.1"/>
    </source>
</evidence>
<sequence length="154" mass="17918">MEMPDVFLVKELVLKDVEVLHILQPGKILAYVVIEDCHRHSTIDDFPHIAHLYEEGEWESRTNFIKAQIIVKDDSLSKEEKDVLSEMVMIYIESKPSVDTFVQFAVKPEVYDYLDSYDENPSLFYNALLKCTENSHDVKRITIDSLNHLTQIES</sequence>
<reference evidence="1 2" key="1">
    <citation type="submission" date="2023-06" db="EMBL/GenBank/DDBJ databases">
        <title>Sporosarcina sp. nov., isolated from Korean tranditional fermented seafood 'Jeotgal'.</title>
        <authorList>
            <person name="Yang A.I."/>
            <person name="Shin N.-R."/>
        </authorList>
    </citation>
    <scope>NUCLEOTIDE SEQUENCE [LARGE SCALE GENOMIC DNA]</scope>
    <source>
        <strain evidence="1 2">T2O-4</strain>
    </source>
</reference>
<proteinExistence type="predicted"/>
<name>A0ABZ0L2Z5_9BACL</name>
<dbReference type="EMBL" id="CP129118">
    <property type="protein sequence ID" value="WOV86976.1"/>
    <property type="molecule type" value="Genomic_DNA"/>
</dbReference>
<gene>
    <name evidence="1" type="ORF">QWT69_14020</name>
</gene>
<dbReference type="Proteomes" id="UP001303902">
    <property type="component" value="Chromosome"/>
</dbReference>
<organism evidence="1 2">
    <name type="scientific">Sporosarcina oncorhynchi</name>
    <dbReference type="NCBI Taxonomy" id="3056444"/>
    <lineage>
        <taxon>Bacteria</taxon>
        <taxon>Bacillati</taxon>
        <taxon>Bacillota</taxon>
        <taxon>Bacilli</taxon>
        <taxon>Bacillales</taxon>
        <taxon>Caryophanaceae</taxon>
        <taxon>Sporosarcina</taxon>
    </lineage>
</organism>
<protein>
    <submittedName>
        <fullName evidence="1">Uncharacterized protein</fullName>
    </submittedName>
</protein>
<dbReference type="RefSeq" id="WP_317966631.1">
    <property type="nucleotide sequence ID" value="NZ_CP129118.1"/>
</dbReference>